<dbReference type="AlphaFoldDB" id="A0A1C6KB45"/>
<dbReference type="EMBL" id="FMHG01000006">
    <property type="protein sequence ID" value="SCJ91564.1"/>
    <property type="molecule type" value="Genomic_DNA"/>
</dbReference>
<evidence type="ECO:0000256" key="1">
    <source>
        <dbReference type="SAM" id="MobiDB-lite"/>
    </source>
</evidence>
<protein>
    <submittedName>
        <fullName evidence="2">Uncharacterized protein</fullName>
    </submittedName>
</protein>
<accession>A0A1C6KB45</accession>
<gene>
    <name evidence="2" type="ORF">SAMEA3545359_02848</name>
</gene>
<organism evidence="2">
    <name type="scientific">uncultured Anaerotruncus sp</name>
    <dbReference type="NCBI Taxonomy" id="905011"/>
    <lineage>
        <taxon>Bacteria</taxon>
        <taxon>Bacillati</taxon>
        <taxon>Bacillota</taxon>
        <taxon>Clostridia</taxon>
        <taxon>Eubacteriales</taxon>
        <taxon>Oscillospiraceae</taxon>
        <taxon>Anaerotruncus</taxon>
        <taxon>environmental samples</taxon>
    </lineage>
</organism>
<reference evidence="2" key="1">
    <citation type="submission" date="2015-09" db="EMBL/GenBank/DDBJ databases">
        <authorList>
            <consortium name="Pathogen Informatics"/>
        </authorList>
    </citation>
    <scope>NUCLEOTIDE SEQUENCE</scope>
    <source>
        <strain evidence="2">2789STDY5834896</strain>
    </source>
</reference>
<evidence type="ECO:0000313" key="2">
    <source>
        <dbReference type="EMBL" id="SCJ91564.1"/>
    </source>
</evidence>
<name>A0A1C6KB45_9FIRM</name>
<sequence length="41" mass="4286">MLGGSFLYGWRWSGDSPALKGQMDPQLVCGRGSSGAGPDSR</sequence>
<proteinExistence type="predicted"/>
<feature type="region of interest" description="Disordered" evidence="1">
    <location>
        <begin position="17"/>
        <end position="41"/>
    </location>
</feature>